<keyword evidence="1" id="KW-1185">Reference proteome</keyword>
<sequence>MSWVASSHHVLSVKHLHSQLRNILGVVGRGALSRKWRKTRHEEMKTRKRDHINSQFAKISVELAWEAKTSRHSRHDDSSLHMLDFEVSKFGNKCRRELRCQCSTSRRCSQQVDEPRELRCKAPQPCQRPEE</sequence>
<reference evidence="2" key="1">
    <citation type="submission" date="2022-11" db="UniProtKB">
        <authorList>
            <consortium name="WormBaseParasite"/>
        </authorList>
    </citation>
    <scope>IDENTIFICATION</scope>
</reference>
<dbReference type="Proteomes" id="UP000887563">
    <property type="component" value="Unplaced"/>
</dbReference>
<protein>
    <submittedName>
        <fullName evidence="2">Candidate secreted effector</fullName>
    </submittedName>
</protein>
<name>A0A914LT43_MELIC</name>
<proteinExistence type="predicted"/>
<organism evidence="1 2">
    <name type="scientific">Meloidogyne incognita</name>
    <name type="common">Southern root-knot nematode worm</name>
    <name type="synonym">Oxyuris incognita</name>
    <dbReference type="NCBI Taxonomy" id="6306"/>
    <lineage>
        <taxon>Eukaryota</taxon>
        <taxon>Metazoa</taxon>
        <taxon>Ecdysozoa</taxon>
        <taxon>Nematoda</taxon>
        <taxon>Chromadorea</taxon>
        <taxon>Rhabditida</taxon>
        <taxon>Tylenchina</taxon>
        <taxon>Tylenchomorpha</taxon>
        <taxon>Tylenchoidea</taxon>
        <taxon>Meloidogynidae</taxon>
        <taxon>Meloidogyninae</taxon>
        <taxon>Meloidogyne</taxon>
        <taxon>Meloidogyne incognita group</taxon>
    </lineage>
</organism>
<dbReference type="AlphaFoldDB" id="A0A914LT43"/>
<evidence type="ECO:0000313" key="1">
    <source>
        <dbReference type="Proteomes" id="UP000887563"/>
    </source>
</evidence>
<dbReference type="WBParaSite" id="Minc3s00761g16989">
    <property type="protein sequence ID" value="Minc3s00761g16989"/>
    <property type="gene ID" value="Minc3s00761g16989"/>
</dbReference>
<evidence type="ECO:0000313" key="2">
    <source>
        <dbReference type="WBParaSite" id="Minc3s00761g16989"/>
    </source>
</evidence>
<accession>A0A914LT43</accession>